<dbReference type="Proteomes" id="UP000245655">
    <property type="component" value="Unassembled WGS sequence"/>
</dbReference>
<dbReference type="AlphaFoldDB" id="A0A2V2A2G4"/>
<dbReference type="SMART" id="SM00382">
    <property type="entry name" value="AAA"/>
    <property type="match status" value="1"/>
</dbReference>
<dbReference type="PANTHER" id="PTHR37291:SF1">
    <property type="entry name" value="TYPE IV METHYL-DIRECTED RESTRICTION ENZYME ECOKMCRB SUBUNIT"/>
    <property type="match status" value="1"/>
</dbReference>
<dbReference type="InterPro" id="IPR027417">
    <property type="entry name" value="P-loop_NTPase"/>
</dbReference>
<gene>
    <name evidence="2" type="ORF">C8D84_11021</name>
</gene>
<feature type="domain" description="AAA+ ATPase" evidence="1">
    <location>
        <begin position="150"/>
        <end position="540"/>
    </location>
</feature>
<sequence length="636" mass="73688">MNFWHMQMHQNNEKWDWAREKEVLEKTGYIGMGVWVEDDPSNPQQTDFETKMQIGDIVAVRRGKELIALTQVIGNYEYTEKVTDLDWFKRRRKIKILDWYKNEYNYKVAWLGTLKRCSSPTADTTINIKKWYEKVMSDSDINEVIDLLKYKHQVILQGPPGTGKTRLAKLVAKQLTQIERKGTPQDIIDSLVKSFDTQSNEAKLSRTKNDKLLSRFYESFPQDKLSSLSLPEYAIGHGDQDSLCWWLEVGLESLGKFSPGFSNNYPIYWSKSNNKYMLNNKVAGAADAESAMELVSNELSKLIQRTDLDNSIKFFGPCFTLKLLHSYFPDEYFPINSVDALNNALKLLGSYNKQMGTIEKNIKLKDIYLDKRQFNTNLTLIEFASIIWDNFNLKDGEELSENDEVMTHGEFEIIQFHSAYTYEDFVRGIVASSHEGVISYKVENKILAEFAKKALENPNGKYLLIIDEINRANLPSVLGELIYALEYRGEFVQSMYEYEGTRDIKLPKNLYIIGTMNTADRSVGHIDYAIRRRFAFYDVLPNASVVIHKRAKELFDDVARLFDNDNSYLSSDFDANDVQIGHSYFILSDDEDMTEKELEIELKQKIEYEIKPILYEYIKDGVLLDSAREVVENLHV</sequence>
<dbReference type="RefSeq" id="WP_109591590.1">
    <property type="nucleotide sequence ID" value="NZ_CAJGZY010000004.1"/>
</dbReference>
<evidence type="ECO:0000259" key="1">
    <source>
        <dbReference type="SMART" id="SM00382"/>
    </source>
</evidence>
<proteinExistence type="predicted"/>
<dbReference type="SUPFAM" id="SSF52540">
    <property type="entry name" value="P-loop containing nucleoside triphosphate hydrolases"/>
    <property type="match status" value="1"/>
</dbReference>
<dbReference type="InterPro" id="IPR003959">
    <property type="entry name" value="ATPase_AAA_core"/>
</dbReference>
<protein>
    <submittedName>
        <fullName evidence="2">ATPase family protein associated with various cellular activities (AAA)</fullName>
    </submittedName>
</protein>
<dbReference type="InterPro" id="IPR003593">
    <property type="entry name" value="AAA+_ATPase"/>
</dbReference>
<dbReference type="GO" id="GO:0005524">
    <property type="term" value="F:ATP binding"/>
    <property type="evidence" value="ECO:0007669"/>
    <property type="project" value="InterPro"/>
</dbReference>
<comment type="caution">
    <text evidence="2">The sequence shown here is derived from an EMBL/GenBank/DDBJ whole genome shotgun (WGS) entry which is preliminary data.</text>
</comment>
<dbReference type="Gene3D" id="3.40.50.300">
    <property type="entry name" value="P-loop containing nucleotide triphosphate hydrolases"/>
    <property type="match status" value="2"/>
</dbReference>
<dbReference type="GeneID" id="60255561"/>
<dbReference type="EMBL" id="QGGM01000010">
    <property type="protein sequence ID" value="PWK10112.1"/>
    <property type="molecule type" value="Genomic_DNA"/>
</dbReference>
<evidence type="ECO:0000313" key="2">
    <source>
        <dbReference type="EMBL" id="PWK10112.1"/>
    </source>
</evidence>
<dbReference type="InterPro" id="IPR011704">
    <property type="entry name" value="ATPase_dyneun-rel_AAA"/>
</dbReference>
<dbReference type="Pfam" id="PF07728">
    <property type="entry name" value="AAA_5"/>
    <property type="match status" value="1"/>
</dbReference>
<dbReference type="Pfam" id="PF00004">
    <property type="entry name" value="AAA"/>
    <property type="match status" value="1"/>
</dbReference>
<dbReference type="InterPro" id="IPR052934">
    <property type="entry name" value="Methyl-DNA_Rec/Restrict_Enz"/>
</dbReference>
<accession>A0A2V2A2G4</accession>
<organism evidence="2 3">
    <name type="scientific">Psychrobacter immobilis</name>
    <dbReference type="NCBI Taxonomy" id="498"/>
    <lineage>
        <taxon>Bacteria</taxon>
        <taxon>Pseudomonadati</taxon>
        <taxon>Pseudomonadota</taxon>
        <taxon>Gammaproteobacteria</taxon>
        <taxon>Moraxellales</taxon>
        <taxon>Moraxellaceae</taxon>
        <taxon>Psychrobacter</taxon>
    </lineage>
</organism>
<keyword evidence="3" id="KW-1185">Reference proteome</keyword>
<dbReference type="PANTHER" id="PTHR37291">
    <property type="entry name" value="5-METHYLCYTOSINE-SPECIFIC RESTRICTION ENZYME B"/>
    <property type="match status" value="1"/>
</dbReference>
<dbReference type="GO" id="GO:0016887">
    <property type="term" value="F:ATP hydrolysis activity"/>
    <property type="evidence" value="ECO:0007669"/>
    <property type="project" value="InterPro"/>
</dbReference>
<name>A0A2V2A2G4_PSYIM</name>
<reference evidence="2 3" key="1">
    <citation type="submission" date="2018-05" db="EMBL/GenBank/DDBJ databases">
        <title>Genomic Encyclopedia of Type Strains, Phase IV (KMG-IV): sequencing the most valuable type-strain genomes for metagenomic binning, comparative biology and taxonomic classification.</title>
        <authorList>
            <person name="Goeker M."/>
        </authorList>
    </citation>
    <scope>NUCLEOTIDE SEQUENCE [LARGE SCALE GENOMIC DNA]</scope>
    <source>
        <strain evidence="2 3">DSM 7229</strain>
    </source>
</reference>
<evidence type="ECO:0000313" key="3">
    <source>
        <dbReference type="Proteomes" id="UP000245655"/>
    </source>
</evidence>